<sequence>MIFLILKKQGRGGALCKAAPRVQGTPWQKAEGVPHKFALRIANLWGPRRGQKERGFDGFAFHS</sequence>
<gene>
    <name evidence="1" type="ORF">CEN44_13190</name>
</gene>
<evidence type="ECO:0000313" key="2">
    <source>
        <dbReference type="Proteomes" id="UP000235036"/>
    </source>
</evidence>
<keyword evidence="2" id="KW-1185">Reference proteome</keyword>
<name>A0A2N6K2Q5_FISMU</name>
<proteinExistence type="predicted"/>
<organism evidence="1 2">
    <name type="scientific">Fischerella muscicola CCMEE 5323</name>
    <dbReference type="NCBI Taxonomy" id="2019572"/>
    <lineage>
        <taxon>Bacteria</taxon>
        <taxon>Bacillati</taxon>
        <taxon>Cyanobacteriota</taxon>
        <taxon>Cyanophyceae</taxon>
        <taxon>Nostocales</taxon>
        <taxon>Hapalosiphonaceae</taxon>
        <taxon>Fischerella</taxon>
    </lineage>
</organism>
<protein>
    <submittedName>
        <fullName evidence="1">Uncharacterized protein</fullName>
    </submittedName>
</protein>
<accession>A0A2N6K2Q5</accession>
<reference evidence="1 2" key="1">
    <citation type="submission" date="2017-08" db="EMBL/GenBank/DDBJ databases">
        <title>Genomes of Fischerella (Mastigocladus) sp. strains.</title>
        <authorList>
            <person name="Miller S.R."/>
        </authorList>
    </citation>
    <scope>NUCLEOTIDE SEQUENCE [LARGE SCALE GENOMIC DNA]</scope>
    <source>
        <strain evidence="1 2">CCMEE 5323</strain>
    </source>
</reference>
<dbReference type="EMBL" id="NRQW01000285">
    <property type="protein sequence ID" value="PLZ89404.1"/>
    <property type="molecule type" value="Genomic_DNA"/>
</dbReference>
<evidence type="ECO:0000313" key="1">
    <source>
        <dbReference type="EMBL" id="PLZ89404.1"/>
    </source>
</evidence>
<dbReference type="Proteomes" id="UP000235036">
    <property type="component" value="Unassembled WGS sequence"/>
</dbReference>
<dbReference type="AlphaFoldDB" id="A0A2N6K2Q5"/>
<comment type="caution">
    <text evidence="1">The sequence shown here is derived from an EMBL/GenBank/DDBJ whole genome shotgun (WGS) entry which is preliminary data.</text>
</comment>